<dbReference type="InterPro" id="IPR036986">
    <property type="entry name" value="S4_RNA-bd_sf"/>
</dbReference>
<sequence>MRLDQMISCVIEAYSRSSARELIKKGLVKVDGKVGKPSTIVAVGQQITAIVPEHQKTSLQPQKIELSVIYEDESLIVIDKPAGLSVHPGPGHPDGTLVNAVMALCPDITGVGEENRPGIVHRLDMDTSGVIVVAKDDRSHRALSDQFKNRTVTKKYVALVDGNMDQKKAIIDGPIGRDPHDRKKMAIVENGRDAKTEYTVTERFAQFDCLGVKPKTGRTHQIRVHLCSVGHPVAGDILYGNRITGLDRQFLHAESISLSHPINDILMEFKSPLPQDLLKFKHSLS</sequence>
<dbReference type="SUPFAM" id="SSF55120">
    <property type="entry name" value="Pseudouridine synthase"/>
    <property type="match status" value="1"/>
</dbReference>
<organism evidence="4">
    <name type="scientific">marine metagenome</name>
    <dbReference type="NCBI Taxonomy" id="408172"/>
    <lineage>
        <taxon>unclassified sequences</taxon>
        <taxon>metagenomes</taxon>
        <taxon>ecological metagenomes</taxon>
    </lineage>
</organism>
<dbReference type="PANTHER" id="PTHR21600">
    <property type="entry name" value="MITOCHONDRIAL RNA PSEUDOURIDINE SYNTHASE"/>
    <property type="match status" value="1"/>
</dbReference>
<dbReference type="Gene3D" id="3.30.2350.10">
    <property type="entry name" value="Pseudouridine synthase"/>
    <property type="match status" value="1"/>
</dbReference>
<dbReference type="InterPro" id="IPR050188">
    <property type="entry name" value="RluA_PseudoU_synthase"/>
</dbReference>
<dbReference type="InterPro" id="IPR006225">
    <property type="entry name" value="PsdUridine_synth_RluC/D"/>
</dbReference>
<dbReference type="NCBIfam" id="TIGR00005">
    <property type="entry name" value="rluA_subfam"/>
    <property type="match status" value="1"/>
</dbReference>
<dbReference type="InterPro" id="IPR006145">
    <property type="entry name" value="PsdUridine_synth_RsuA/RluA"/>
</dbReference>
<dbReference type="PROSITE" id="PS01129">
    <property type="entry name" value="PSI_RLU"/>
    <property type="match status" value="1"/>
</dbReference>
<evidence type="ECO:0000313" key="4">
    <source>
        <dbReference type="EMBL" id="SUZ76750.1"/>
    </source>
</evidence>
<dbReference type="InterPro" id="IPR002942">
    <property type="entry name" value="S4_RNA-bd"/>
</dbReference>
<dbReference type="GO" id="GO:0003723">
    <property type="term" value="F:RNA binding"/>
    <property type="evidence" value="ECO:0007669"/>
    <property type="project" value="InterPro"/>
</dbReference>
<dbReference type="CDD" id="cd02869">
    <property type="entry name" value="PseudoU_synth_RluA_like"/>
    <property type="match status" value="1"/>
</dbReference>
<comment type="similarity">
    <text evidence="1">Belongs to the pseudouridine synthase RluA family.</text>
</comment>
<dbReference type="Pfam" id="PF01479">
    <property type="entry name" value="S4"/>
    <property type="match status" value="1"/>
</dbReference>
<dbReference type="CDD" id="cd00165">
    <property type="entry name" value="S4"/>
    <property type="match status" value="1"/>
</dbReference>
<dbReference type="EMBL" id="UINC01001290">
    <property type="protein sequence ID" value="SUZ76750.1"/>
    <property type="molecule type" value="Genomic_DNA"/>
</dbReference>
<dbReference type="GO" id="GO:0000455">
    <property type="term" value="P:enzyme-directed rRNA pseudouridine synthesis"/>
    <property type="evidence" value="ECO:0007669"/>
    <property type="project" value="TreeGrafter"/>
</dbReference>
<dbReference type="InterPro" id="IPR006224">
    <property type="entry name" value="PsdUridine_synth_RluA-like_CS"/>
</dbReference>
<reference evidence="4" key="1">
    <citation type="submission" date="2018-05" db="EMBL/GenBank/DDBJ databases">
        <authorList>
            <person name="Lanie J.A."/>
            <person name="Ng W.-L."/>
            <person name="Kazmierczak K.M."/>
            <person name="Andrzejewski T.M."/>
            <person name="Davidsen T.M."/>
            <person name="Wayne K.J."/>
            <person name="Tettelin H."/>
            <person name="Glass J.I."/>
            <person name="Rusch D."/>
            <person name="Podicherti R."/>
            <person name="Tsui H.-C.T."/>
            <person name="Winkler M.E."/>
        </authorList>
    </citation>
    <scope>NUCLEOTIDE SEQUENCE</scope>
</reference>
<dbReference type="PANTHER" id="PTHR21600:SF44">
    <property type="entry name" value="RIBOSOMAL LARGE SUBUNIT PSEUDOURIDINE SYNTHASE D"/>
    <property type="match status" value="1"/>
</dbReference>
<name>A0A381QCM6_9ZZZZ</name>
<dbReference type="Gene3D" id="3.10.290.10">
    <property type="entry name" value="RNA-binding S4 domain"/>
    <property type="match status" value="1"/>
</dbReference>
<dbReference type="PROSITE" id="PS50889">
    <property type="entry name" value="S4"/>
    <property type="match status" value="1"/>
</dbReference>
<dbReference type="SUPFAM" id="SSF55174">
    <property type="entry name" value="Alpha-L RNA-binding motif"/>
    <property type="match status" value="1"/>
</dbReference>
<feature type="domain" description="RNA-binding S4" evidence="3">
    <location>
        <begin position="1"/>
        <end position="63"/>
    </location>
</feature>
<evidence type="ECO:0000256" key="2">
    <source>
        <dbReference type="ARBA" id="ARBA00023235"/>
    </source>
</evidence>
<dbReference type="GO" id="GO:0009982">
    <property type="term" value="F:pseudouridine synthase activity"/>
    <property type="evidence" value="ECO:0007669"/>
    <property type="project" value="InterPro"/>
</dbReference>
<keyword evidence="2" id="KW-0413">Isomerase</keyword>
<evidence type="ECO:0000256" key="1">
    <source>
        <dbReference type="ARBA" id="ARBA00010876"/>
    </source>
</evidence>
<evidence type="ECO:0000259" key="3">
    <source>
        <dbReference type="SMART" id="SM00363"/>
    </source>
</evidence>
<proteinExistence type="inferred from homology"/>
<gene>
    <name evidence="4" type="ORF">METZ01_LOCUS29604</name>
</gene>
<dbReference type="InterPro" id="IPR020103">
    <property type="entry name" value="PsdUridine_synth_cat_dom_sf"/>
</dbReference>
<dbReference type="AlphaFoldDB" id="A0A381QCM6"/>
<dbReference type="SMART" id="SM00363">
    <property type="entry name" value="S4"/>
    <property type="match status" value="1"/>
</dbReference>
<dbReference type="Pfam" id="PF00849">
    <property type="entry name" value="PseudoU_synth_2"/>
    <property type="match status" value="1"/>
</dbReference>
<accession>A0A381QCM6</accession>
<protein>
    <recommendedName>
        <fullName evidence="3">RNA-binding S4 domain-containing protein</fullName>
    </recommendedName>
</protein>